<feature type="domain" description="ABM" evidence="1">
    <location>
        <begin position="11"/>
        <end position="81"/>
    </location>
</feature>
<dbReference type="SUPFAM" id="SSF54909">
    <property type="entry name" value="Dimeric alpha+beta barrel"/>
    <property type="match status" value="1"/>
</dbReference>
<gene>
    <name evidence="2" type="ORF">GALL_37280</name>
</gene>
<protein>
    <recommendedName>
        <fullName evidence="1">ABM domain-containing protein</fullName>
    </recommendedName>
</protein>
<evidence type="ECO:0000259" key="1">
    <source>
        <dbReference type="Pfam" id="PF03992"/>
    </source>
</evidence>
<name>A0A1J5TTL5_9ZZZZ</name>
<proteinExistence type="predicted"/>
<dbReference type="Gene3D" id="3.30.70.100">
    <property type="match status" value="1"/>
</dbReference>
<evidence type="ECO:0000313" key="2">
    <source>
        <dbReference type="EMBL" id="OIR15406.1"/>
    </source>
</evidence>
<dbReference type="InterPro" id="IPR052936">
    <property type="entry name" value="Jasmonate_Hydroxylase-like"/>
</dbReference>
<comment type="caution">
    <text evidence="2">The sequence shown here is derived from an EMBL/GenBank/DDBJ whole genome shotgun (WGS) entry which is preliminary data.</text>
</comment>
<dbReference type="EMBL" id="MLJW01000009">
    <property type="protein sequence ID" value="OIR15406.1"/>
    <property type="molecule type" value="Genomic_DNA"/>
</dbReference>
<organism evidence="2">
    <name type="scientific">mine drainage metagenome</name>
    <dbReference type="NCBI Taxonomy" id="410659"/>
    <lineage>
        <taxon>unclassified sequences</taxon>
        <taxon>metagenomes</taxon>
        <taxon>ecological metagenomes</taxon>
    </lineage>
</organism>
<dbReference type="Pfam" id="PF03992">
    <property type="entry name" value="ABM"/>
    <property type="match status" value="1"/>
</dbReference>
<dbReference type="InterPro" id="IPR007138">
    <property type="entry name" value="ABM_dom"/>
</dbReference>
<dbReference type="InterPro" id="IPR011008">
    <property type="entry name" value="Dimeric_a/b-barrel"/>
</dbReference>
<dbReference type="PANTHER" id="PTHR37811">
    <property type="entry name" value="BLL5343 PROTEIN"/>
    <property type="match status" value="1"/>
</dbReference>
<reference evidence="2" key="1">
    <citation type="submission" date="2016-10" db="EMBL/GenBank/DDBJ databases">
        <title>Sequence of Gallionella enrichment culture.</title>
        <authorList>
            <person name="Poehlein A."/>
            <person name="Muehling M."/>
            <person name="Daniel R."/>
        </authorList>
    </citation>
    <scope>NUCLEOTIDE SEQUENCE</scope>
</reference>
<dbReference type="PANTHER" id="PTHR37811:SF2">
    <property type="entry name" value="ABM DOMAIN-CONTAINING PROTEIN"/>
    <property type="match status" value="1"/>
</dbReference>
<sequence length="104" mass="11877">MSSPATTPQPPYYAVIFTSVRTDGDNGYGEMARHMVELAAKQPGFLGMESARQEIGITVSYWSSMEAIKAWKENLDHRQAQIRGKDWYAQFRVRICRVEREYGG</sequence>
<accession>A0A1J5TTL5</accession>
<dbReference type="AlphaFoldDB" id="A0A1J5TTL5"/>